<comment type="caution">
    <text evidence="1">The sequence shown here is derived from an EMBL/GenBank/DDBJ whole genome shotgun (WGS) entry which is preliminary data.</text>
</comment>
<organism evidence="1 2">
    <name type="scientific">Entomophthora muscae</name>
    <dbReference type="NCBI Taxonomy" id="34485"/>
    <lineage>
        <taxon>Eukaryota</taxon>
        <taxon>Fungi</taxon>
        <taxon>Fungi incertae sedis</taxon>
        <taxon>Zoopagomycota</taxon>
        <taxon>Entomophthoromycotina</taxon>
        <taxon>Entomophthoromycetes</taxon>
        <taxon>Entomophthorales</taxon>
        <taxon>Entomophthoraceae</taxon>
        <taxon>Entomophthora</taxon>
    </lineage>
</organism>
<sequence length="114" mass="12771">MAKSRAKHKRQTRSQTTRRYDSSSSEGEKGPSTLPQDIRHTQDVEMNTDSTQTPPEKAGTPIINQGEAMETNPPLALPKKPNNSTPRRKDMLASPDRRAKSACSSCPRILWEIR</sequence>
<keyword evidence="2" id="KW-1185">Reference proteome</keyword>
<evidence type="ECO:0000313" key="2">
    <source>
        <dbReference type="Proteomes" id="UP001165960"/>
    </source>
</evidence>
<gene>
    <name evidence="1" type="ORF">DSO57_1029578</name>
</gene>
<dbReference type="EMBL" id="QTSX02007296">
    <property type="protein sequence ID" value="KAJ9048948.1"/>
    <property type="molecule type" value="Genomic_DNA"/>
</dbReference>
<proteinExistence type="predicted"/>
<reference evidence="1" key="1">
    <citation type="submission" date="2022-04" db="EMBL/GenBank/DDBJ databases">
        <title>Genome of the entomopathogenic fungus Entomophthora muscae.</title>
        <authorList>
            <person name="Elya C."/>
            <person name="Lovett B.R."/>
            <person name="Lee E."/>
            <person name="Macias A.M."/>
            <person name="Hajek A.E."/>
            <person name="De Bivort B.L."/>
            <person name="Kasson M.T."/>
            <person name="De Fine Licht H.H."/>
            <person name="Stajich J.E."/>
        </authorList>
    </citation>
    <scope>NUCLEOTIDE SEQUENCE</scope>
    <source>
        <strain evidence="1">Berkeley</strain>
    </source>
</reference>
<protein>
    <submittedName>
        <fullName evidence="1">Uncharacterized protein</fullName>
    </submittedName>
</protein>
<evidence type="ECO:0000313" key="1">
    <source>
        <dbReference type="EMBL" id="KAJ9048948.1"/>
    </source>
</evidence>
<accession>A0ACC2RFT7</accession>
<dbReference type="Proteomes" id="UP001165960">
    <property type="component" value="Unassembled WGS sequence"/>
</dbReference>
<name>A0ACC2RFT7_9FUNG</name>